<evidence type="ECO:0000313" key="8">
    <source>
        <dbReference type="Proteomes" id="UP000053724"/>
    </source>
</evidence>
<feature type="domain" description="Fatty acid hydroxylase" evidence="6">
    <location>
        <begin position="89"/>
        <end position="225"/>
    </location>
</feature>
<feature type="transmembrane region" description="Helical" evidence="5">
    <location>
        <begin position="44"/>
        <end position="66"/>
    </location>
</feature>
<dbReference type="InterPro" id="IPR006694">
    <property type="entry name" value="Fatty_acid_hydroxylase"/>
</dbReference>
<dbReference type="GO" id="GO:0008610">
    <property type="term" value="P:lipid biosynthetic process"/>
    <property type="evidence" value="ECO:0007669"/>
    <property type="project" value="InterPro"/>
</dbReference>
<keyword evidence="2 5" id="KW-0812">Transmembrane</keyword>
<dbReference type="AlphaFoldDB" id="A0A0Q0KJY1"/>
<organism evidence="7 8">
    <name type="scientific">Vibrio metoecus</name>
    <dbReference type="NCBI Taxonomy" id="1481663"/>
    <lineage>
        <taxon>Bacteria</taxon>
        <taxon>Pseudomonadati</taxon>
        <taxon>Pseudomonadota</taxon>
        <taxon>Gammaproteobacteria</taxon>
        <taxon>Vibrionales</taxon>
        <taxon>Vibrionaceae</taxon>
        <taxon>Vibrio</taxon>
    </lineage>
</organism>
<name>A0A0Q0KJY1_VIBMT</name>
<dbReference type="Proteomes" id="UP000053724">
    <property type="component" value="Unassembled WGS sequence"/>
</dbReference>
<keyword evidence="3 5" id="KW-1133">Transmembrane helix</keyword>
<evidence type="ECO:0000259" key="6">
    <source>
        <dbReference type="Pfam" id="PF04116"/>
    </source>
</evidence>
<dbReference type="GO" id="GO:0016491">
    <property type="term" value="F:oxidoreductase activity"/>
    <property type="evidence" value="ECO:0007669"/>
    <property type="project" value="InterPro"/>
</dbReference>
<evidence type="ECO:0000256" key="1">
    <source>
        <dbReference type="ARBA" id="ARBA00004370"/>
    </source>
</evidence>
<dbReference type="InterPro" id="IPR050307">
    <property type="entry name" value="Sterol_Desaturase_Related"/>
</dbReference>
<feature type="transmembrane region" description="Helical" evidence="5">
    <location>
        <begin position="6"/>
        <end position="23"/>
    </location>
</feature>
<accession>A0A0Q0KJY1</accession>
<sequence length="263" mass="30611">MNVSVEHIRLGIFFAVLVICALWESNYPRKTRTQSKLVRWLNNLGLVSFNSFLLSVLMPFLAFSAAQWAQAHQFGLLYWLETPSTLALVISVVLLDAVIYWQHLLFHRIPLLWRLHRMHHADQDIDVTTGSRFHPLEILISAWIKIGAVTLLGVSPIAVVVFEVVLNASAMFNHSNAKLPYKADQWLRLLVVTPDMHRVHHSVLVHETHSNFGFFLSIWDRLFRTYIAQPEMGHERMKIGLPLFRQTREQWLDKMLTQPFRDK</sequence>
<feature type="transmembrane region" description="Helical" evidence="5">
    <location>
        <begin position="142"/>
        <end position="166"/>
    </location>
</feature>
<proteinExistence type="predicted"/>
<evidence type="ECO:0000256" key="3">
    <source>
        <dbReference type="ARBA" id="ARBA00022989"/>
    </source>
</evidence>
<keyword evidence="4 5" id="KW-0472">Membrane</keyword>
<comment type="caution">
    <text evidence="7">The sequence shown here is derived from an EMBL/GenBank/DDBJ whole genome shotgun (WGS) entry which is preliminary data.</text>
</comment>
<dbReference type="RefSeq" id="WP_055027643.1">
    <property type="nucleotide sequence ID" value="NZ_CP035688.1"/>
</dbReference>
<dbReference type="PATRIC" id="fig|1481663.8.peg.4411"/>
<evidence type="ECO:0000256" key="4">
    <source>
        <dbReference type="ARBA" id="ARBA00023136"/>
    </source>
</evidence>
<feature type="transmembrane region" description="Helical" evidence="5">
    <location>
        <begin position="86"/>
        <end position="106"/>
    </location>
</feature>
<dbReference type="Pfam" id="PF04116">
    <property type="entry name" value="FA_hydroxylase"/>
    <property type="match status" value="1"/>
</dbReference>
<dbReference type="EMBL" id="LCUF01000006">
    <property type="protein sequence ID" value="KQA23897.1"/>
    <property type="molecule type" value="Genomic_DNA"/>
</dbReference>
<evidence type="ECO:0000313" key="7">
    <source>
        <dbReference type="EMBL" id="KQA23897.1"/>
    </source>
</evidence>
<evidence type="ECO:0000256" key="5">
    <source>
        <dbReference type="SAM" id="Phobius"/>
    </source>
</evidence>
<evidence type="ECO:0000256" key="2">
    <source>
        <dbReference type="ARBA" id="ARBA00022692"/>
    </source>
</evidence>
<protein>
    <submittedName>
        <fullName evidence="7">Sterol desaturase</fullName>
    </submittedName>
</protein>
<dbReference type="PANTHER" id="PTHR11863">
    <property type="entry name" value="STEROL DESATURASE"/>
    <property type="match status" value="1"/>
</dbReference>
<dbReference type="GO" id="GO:0016020">
    <property type="term" value="C:membrane"/>
    <property type="evidence" value="ECO:0007669"/>
    <property type="project" value="UniProtKB-SubCell"/>
</dbReference>
<reference evidence="7 8" key="1">
    <citation type="journal article" date="2015" name="Genome Biol. Evol.">
        <title>The Dynamics of Genetic Interactions between Vibrio metoecus and Vibrio cholerae, Two Close Relatives Co-Occurring in the Environment.</title>
        <authorList>
            <person name="Orata F.D."/>
            <person name="Kirchberger P.C."/>
            <person name="Meheust R."/>
            <person name="Barlow E.J."/>
            <person name="Tarr C.L."/>
            <person name="Boucher Y."/>
        </authorList>
    </citation>
    <scope>NUCLEOTIDE SEQUENCE [LARGE SCALE GENOMIC DNA]</scope>
    <source>
        <strain evidence="7 8">08-2459</strain>
    </source>
</reference>
<dbReference type="GO" id="GO:0005506">
    <property type="term" value="F:iron ion binding"/>
    <property type="evidence" value="ECO:0007669"/>
    <property type="project" value="InterPro"/>
</dbReference>
<comment type="subcellular location">
    <subcellularLocation>
        <location evidence="1">Membrane</location>
    </subcellularLocation>
</comment>
<gene>
    <name evidence="7" type="ORF">AAY55_06815</name>
</gene>